<dbReference type="PROSITE" id="PS50850">
    <property type="entry name" value="MFS"/>
    <property type="match status" value="1"/>
</dbReference>
<keyword evidence="3 5" id="KW-1133">Transmembrane helix</keyword>
<feature type="transmembrane region" description="Helical" evidence="5">
    <location>
        <begin position="293"/>
        <end position="310"/>
    </location>
</feature>
<dbReference type="SUPFAM" id="SSF103473">
    <property type="entry name" value="MFS general substrate transporter"/>
    <property type="match status" value="1"/>
</dbReference>
<feature type="transmembrane region" description="Helical" evidence="5">
    <location>
        <begin position="165"/>
        <end position="189"/>
    </location>
</feature>
<evidence type="ECO:0000313" key="8">
    <source>
        <dbReference type="Proteomes" id="UP000318065"/>
    </source>
</evidence>
<feature type="transmembrane region" description="Helical" evidence="5">
    <location>
        <begin position="80"/>
        <end position="98"/>
    </location>
</feature>
<evidence type="ECO:0000259" key="6">
    <source>
        <dbReference type="PROSITE" id="PS50850"/>
    </source>
</evidence>
<keyword evidence="2 5" id="KW-0812">Transmembrane</keyword>
<feature type="transmembrane region" description="Helical" evidence="5">
    <location>
        <begin position="104"/>
        <end position="127"/>
    </location>
</feature>
<dbReference type="AlphaFoldDB" id="A0A510HK24"/>
<dbReference type="GO" id="GO:0005886">
    <property type="term" value="C:plasma membrane"/>
    <property type="evidence" value="ECO:0007669"/>
    <property type="project" value="UniProtKB-SubCell"/>
</dbReference>
<gene>
    <name evidence="7" type="ORF">RxyAA322_21860</name>
</gene>
<evidence type="ECO:0000256" key="5">
    <source>
        <dbReference type="SAM" id="Phobius"/>
    </source>
</evidence>
<evidence type="ECO:0000256" key="3">
    <source>
        <dbReference type="ARBA" id="ARBA00022989"/>
    </source>
</evidence>
<proteinExistence type="predicted"/>
<comment type="subcellular location">
    <subcellularLocation>
        <location evidence="1">Cell membrane</location>
        <topology evidence="1">Multi-pass membrane protein</topology>
    </subcellularLocation>
</comment>
<dbReference type="CDD" id="cd17353">
    <property type="entry name" value="MFS_OFA_like"/>
    <property type="match status" value="1"/>
</dbReference>
<evidence type="ECO:0000313" key="7">
    <source>
        <dbReference type="EMBL" id="BBL80332.1"/>
    </source>
</evidence>
<dbReference type="InterPro" id="IPR020846">
    <property type="entry name" value="MFS_dom"/>
</dbReference>
<evidence type="ECO:0000256" key="2">
    <source>
        <dbReference type="ARBA" id="ARBA00022692"/>
    </source>
</evidence>
<evidence type="ECO:0000256" key="1">
    <source>
        <dbReference type="ARBA" id="ARBA00004651"/>
    </source>
</evidence>
<dbReference type="GO" id="GO:0022857">
    <property type="term" value="F:transmembrane transporter activity"/>
    <property type="evidence" value="ECO:0007669"/>
    <property type="project" value="InterPro"/>
</dbReference>
<feature type="transmembrane region" description="Helical" evidence="5">
    <location>
        <begin position="228"/>
        <end position="247"/>
    </location>
</feature>
<reference evidence="7" key="1">
    <citation type="journal article" date="2019" name="Microbiol. Resour. Announc.">
        <title>Complete Genome Sequence of Rubrobacter xylanophilus Strain AA3-22, Isolated from Arima Onsen in Japan.</title>
        <authorList>
            <person name="Tomariguchi N."/>
            <person name="Miyazaki K."/>
        </authorList>
    </citation>
    <scope>NUCLEOTIDE SEQUENCE [LARGE SCALE GENOMIC DNA]</scope>
    <source>
        <strain evidence="7">AA3-22</strain>
    </source>
</reference>
<evidence type="ECO:0000256" key="4">
    <source>
        <dbReference type="ARBA" id="ARBA00023136"/>
    </source>
</evidence>
<sequence length="411" mass="43053">MESRPSGSRVPNRWAIAAAGVVMQVALGAVYAWSVYRIPLAEWYGASVSAVNTTFSISILTLGFAAFFGGLWMNRSGPRVVALAAGLLYGLGIIGAGLSSGSLALLYLTYGVVAGVGIGLGYIVPIATLVKWFPDRRGFITGIAVAGFGAGALLTAPIAKALVQGVGVFSTFAIMGVLYLVMVGGAALFMQNPPEGWRPAGWQPETAQHGDRSGVDYTLGGALRTWQWYALWAMLCLNVTAGIAIIAEADPIAQSLTGVAPETAALLVSIISIANGAGRFLWAWLSDFIGRKWVFLVMYLLQAVLFFLIPTVGSTFLVLAALASIIVSCYGGGFGTMPAFNADYFGAKNVGTIYGLMITAWGVGGVFGPLLISYIIDTTGGYANAFYIIAAVMLVSSVLPFVVRPPGKVRT</sequence>
<dbReference type="Pfam" id="PF07690">
    <property type="entry name" value="MFS_1"/>
    <property type="match status" value="2"/>
</dbReference>
<organism evidence="7 8">
    <name type="scientific">Rubrobacter xylanophilus</name>
    <dbReference type="NCBI Taxonomy" id="49319"/>
    <lineage>
        <taxon>Bacteria</taxon>
        <taxon>Bacillati</taxon>
        <taxon>Actinomycetota</taxon>
        <taxon>Rubrobacteria</taxon>
        <taxon>Rubrobacterales</taxon>
        <taxon>Rubrobacteraceae</taxon>
        <taxon>Rubrobacter</taxon>
    </lineage>
</organism>
<feature type="transmembrane region" description="Helical" evidence="5">
    <location>
        <begin position="382"/>
        <end position="403"/>
    </location>
</feature>
<keyword evidence="4 5" id="KW-0472">Membrane</keyword>
<feature type="transmembrane region" description="Helical" evidence="5">
    <location>
        <begin position="139"/>
        <end position="159"/>
    </location>
</feature>
<feature type="transmembrane region" description="Helical" evidence="5">
    <location>
        <begin position="12"/>
        <end position="33"/>
    </location>
</feature>
<dbReference type="EMBL" id="AP019791">
    <property type="protein sequence ID" value="BBL80332.1"/>
    <property type="molecule type" value="Genomic_DNA"/>
</dbReference>
<name>A0A510HK24_9ACTN</name>
<protein>
    <submittedName>
        <fullName evidence="7">MFS transporter</fullName>
    </submittedName>
</protein>
<feature type="domain" description="Major facilitator superfamily (MFS) profile" evidence="6">
    <location>
        <begin position="12"/>
        <end position="408"/>
    </location>
</feature>
<dbReference type="OrthoDB" id="9793415at2"/>
<dbReference type="Proteomes" id="UP000318065">
    <property type="component" value="Chromosome"/>
</dbReference>
<feature type="transmembrane region" description="Helical" evidence="5">
    <location>
        <begin position="352"/>
        <end position="376"/>
    </location>
</feature>
<dbReference type="InterPro" id="IPR011701">
    <property type="entry name" value="MFS"/>
</dbReference>
<keyword evidence="8" id="KW-1185">Reference proteome</keyword>
<feature type="transmembrane region" description="Helical" evidence="5">
    <location>
        <begin position="316"/>
        <end position="340"/>
    </location>
</feature>
<dbReference type="PANTHER" id="PTHR11360">
    <property type="entry name" value="MONOCARBOXYLATE TRANSPORTER"/>
    <property type="match status" value="1"/>
</dbReference>
<dbReference type="Gene3D" id="1.20.1250.20">
    <property type="entry name" value="MFS general substrate transporter like domains"/>
    <property type="match status" value="2"/>
</dbReference>
<feature type="transmembrane region" description="Helical" evidence="5">
    <location>
        <begin position="53"/>
        <end position="73"/>
    </location>
</feature>
<dbReference type="InterPro" id="IPR036259">
    <property type="entry name" value="MFS_trans_sf"/>
</dbReference>
<accession>A0A510HK24</accession>
<feature type="transmembrane region" description="Helical" evidence="5">
    <location>
        <begin position="259"/>
        <end position="281"/>
    </location>
</feature>
<dbReference type="RefSeq" id="WP_143528351.1">
    <property type="nucleotide sequence ID" value="NZ_AP019791.1"/>
</dbReference>
<dbReference type="InterPro" id="IPR050327">
    <property type="entry name" value="Proton-linked_MCT"/>
</dbReference>